<evidence type="ECO:0000313" key="1">
    <source>
        <dbReference type="EMBL" id="WED42951.1"/>
    </source>
</evidence>
<name>A0ABY8AU99_9GAMM</name>
<sequence length="62" mass="6785">MEKKMENKNERVFAYNLAKVIDNSDLDNVSGGSAQMTTKQTVQPTGGSGQDIDGCVDVTFDW</sequence>
<reference evidence="1 2" key="1">
    <citation type="submission" date="2023-02" db="EMBL/GenBank/DDBJ databases">
        <title>Genome Sequence of L. cardiaca H63T.</title>
        <authorList>
            <person name="Lopez A.E."/>
            <person name="Cianciotto N.P."/>
        </authorList>
    </citation>
    <scope>NUCLEOTIDE SEQUENCE [LARGE SCALE GENOMIC DNA]</scope>
    <source>
        <strain evidence="1 2">H63</strain>
    </source>
</reference>
<gene>
    <name evidence="1" type="ORF">PXX05_13765</name>
</gene>
<organism evidence="1 2">
    <name type="scientific">Legionella cardiaca</name>
    <dbReference type="NCBI Taxonomy" id="1071983"/>
    <lineage>
        <taxon>Bacteria</taxon>
        <taxon>Pseudomonadati</taxon>
        <taxon>Pseudomonadota</taxon>
        <taxon>Gammaproteobacteria</taxon>
        <taxon>Legionellales</taxon>
        <taxon>Legionellaceae</taxon>
        <taxon>Legionella</taxon>
    </lineage>
</organism>
<proteinExistence type="predicted"/>
<dbReference type="EMBL" id="CP119078">
    <property type="protein sequence ID" value="WED42951.1"/>
    <property type="molecule type" value="Genomic_DNA"/>
</dbReference>
<protein>
    <submittedName>
        <fullName evidence="1">Uncharacterized protein</fullName>
    </submittedName>
</protein>
<dbReference type="Proteomes" id="UP001222087">
    <property type="component" value="Chromosome"/>
</dbReference>
<evidence type="ECO:0000313" key="2">
    <source>
        <dbReference type="Proteomes" id="UP001222087"/>
    </source>
</evidence>
<accession>A0ABY8AU99</accession>
<dbReference type="RefSeq" id="WP_275088766.1">
    <property type="nucleotide sequence ID" value="NZ_CP119078.1"/>
</dbReference>
<keyword evidence="2" id="KW-1185">Reference proteome</keyword>